<dbReference type="PANTHER" id="PTHR43649:SF12">
    <property type="entry name" value="DIACETYLCHITOBIOSE BINDING PROTEIN DASA"/>
    <property type="match status" value="1"/>
</dbReference>
<gene>
    <name evidence="1" type="ORF">FKZ61_15120</name>
</gene>
<dbReference type="InterPro" id="IPR006311">
    <property type="entry name" value="TAT_signal"/>
</dbReference>
<dbReference type="Proteomes" id="UP000317371">
    <property type="component" value="Unassembled WGS sequence"/>
</dbReference>
<comment type="caution">
    <text evidence="1">The sequence shown here is derived from an EMBL/GenBank/DDBJ whole genome shotgun (WGS) entry which is preliminary data.</text>
</comment>
<protein>
    <submittedName>
        <fullName evidence="1">Sugar ABC transporter substrate-binding protein</fullName>
    </submittedName>
</protein>
<organism evidence="1 2">
    <name type="scientific">Litorilinea aerophila</name>
    <dbReference type="NCBI Taxonomy" id="1204385"/>
    <lineage>
        <taxon>Bacteria</taxon>
        <taxon>Bacillati</taxon>
        <taxon>Chloroflexota</taxon>
        <taxon>Caldilineae</taxon>
        <taxon>Caldilineales</taxon>
        <taxon>Caldilineaceae</taxon>
        <taxon>Litorilinea</taxon>
    </lineage>
</organism>
<keyword evidence="2" id="KW-1185">Reference proteome</keyword>
<dbReference type="Pfam" id="PF01547">
    <property type="entry name" value="SBP_bac_1"/>
    <property type="match status" value="1"/>
</dbReference>
<dbReference type="OrthoDB" id="362670at2"/>
<proteinExistence type="predicted"/>
<dbReference type="PANTHER" id="PTHR43649">
    <property type="entry name" value="ARABINOSE-BINDING PROTEIN-RELATED"/>
    <property type="match status" value="1"/>
</dbReference>
<dbReference type="EMBL" id="VIGC01000020">
    <property type="protein sequence ID" value="TQE94756.1"/>
    <property type="molecule type" value="Genomic_DNA"/>
</dbReference>
<dbReference type="InterPro" id="IPR050490">
    <property type="entry name" value="Bact_solute-bd_prot1"/>
</dbReference>
<dbReference type="InterPro" id="IPR006059">
    <property type="entry name" value="SBP"/>
</dbReference>
<dbReference type="CDD" id="cd13585">
    <property type="entry name" value="PBP2_TMBP_like"/>
    <property type="match status" value="1"/>
</dbReference>
<dbReference type="AlphaFoldDB" id="A0A540VDB3"/>
<evidence type="ECO:0000313" key="1">
    <source>
        <dbReference type="EMBL" id="TQE94756.1"/>
    </source>
</evidence>
<name>A0A540VDB3_9CHLR</name>
<dbReference type="Gene3D" id="3.40.190.10">
    <property type="entry name" value="Periplasmic binding protein-like II"/>
    <property type="match status" value="1"/>
</dbReference>
<sequence>MLQETSARPISRRSFLRMAGLTSLGMTLVACSTPAAPQAPAAEQGSESAAPAAEKILLRVQGNATNEQPLADLFMERNGQVEIEYINVTGIDHEEVASKILSMVAAGQTLDIGFAATEATQLYAGQGLAEPLDEYVKRDEAELAEYFADVHPSLIEAMMWEGSLYELSRDFNAANMYYNTELFAEAGYDHPASDWTVEDFLEIARAITKKNASGETEVFGYAWTNRLWGSWMPWIFVNESNLLTEERAPGGEWLWQTFYKDDPAAEGRGGGFRWLAPKANDPANVEALELMQELTREGTAPAIELGGGQTLQGFFTSGKLGMTPAGGFWAGGLHNAGMPKGAFDVQLFPKWKSQRHQFGTGGKFMFTGSEHKDIAWEFQKLEVSKEGMAVNGIFNPVILTTPSRRSMVNAEAFAETGPEHWEVFYSTLDDHPDTAPIPAPPISNAMTNIFTKYTGLAMTFELTAQQALDQMQAELEELYARQGQNMYKLEG</sequence>
<accession>A0A540VDB3</accession>
<dbReference type="SUPFAM" id="SSF53850">
    <property type="entry name" value="Periplasmic binding protein-like II"/>
    <property type="match status" value="1"/>
</dbReference>
<reference evidence="1 2" key="1">
    <citation type="submission" date="2019-06" db="EMBL/GenBank/DDBJ databases">
        <title>Genome sequence of Litorilinea aerophila BAA-2444.</title>
        <authorList>
            <person name="Maclea K.S."/>
            <person name="Maurais E.G."/>
            <person name="Iannazzi L.C."/>
        </authorList>
    </citation>
    <scope>NUCLEOTIDE SEQUENCE [LARGE SCALE GENOMIC DNA]</scope>
    <source>
        <strain evidence="1 2">ATCC BAA-2444</strain>
    </source>
</reference>
<dbReference type="InParanoid" id="A0A540VDB3"/>
<dbReference type="PROSITE" id="PS51318">
    <property type="entry name" value="TAT"/>
    <property type="match status" value="1"/>
</dbReference>
<evidence type="ECO:0000313" key="2">
    <source>
        <dbReference type="Proteomes" id="UP000317371"/>
    </source>
</evidence>